<evidence type="ECO:0000256" key="6">
    <source>
        <dbReference type="ARBA" id="ARBA00023136"/>
    </source>
</evidence>
<dbReference type="EC" id="7.6.2.11" evidence="7"/>
<dbReference type="InterPro" id="IPR003593">
    <property type="entry name" value="AAA+_ATPase"/>
</dbReference>
<comment type="catalytic activity">
    <reaction evidence="7">
        <text>ATP + H2O + polyamine-[polyamine-binding protein]Side 1 = ADP + phosphate + polyamineSide 2 + [polyamine-binding protein]Side 1.</text>
        <dbReference type="EC" id="7.6.2.11"/>
    </reaction>
</comment>
<dbReference type="PROSITE" id="PS00211">
    <property type="entry name" value="ABC_TRANSPORTER_1"/>
    <property type="match status" value="1"/>
</dbReference>
<dbReference type="Gene3D" id="2.40.50.100">
    <property type="match status" value="1"/>
</dbReference>
<dbReference type="SUPFAM" id="SSF50331">
    <property type="entry name" value="MOP-like"/>
    <property type="match status" value="1"/>
</dbReference>
<dbReference type="InterPro" id="IPR013611">
    <property type="entry name" value="Transp-assoc_OB_typ2"/>
</dbReference>
<dbReference type="InterPro" id="IPR050093">
    <property type="entry name" value="ABC_SmlMolc_Importer"/>
</dbReference>
<dbReference type="EMBL" id="SAYU02000055">
    <property type="protein sequence ID" value="NHA69330.1"/>
    <property type="molecule type" value="Genomic_DNA"/>
</dbReference>
<evidence type="ECO:0000313" key="10">
    <source>
        <dbReference type="EMBL" id="NHA69330.1"/>
    </source>
</evidence>
<dbReference type="AlphaFoldDB" id="A0A8T6R7A9"/>
<evidence type="ECO:0000256" key="2">
    <source>
        <dbReference type="ARBA" id="ARBA00022475"/>
    </source>
</evidence>
<dbReference type="GO" id="GO:0005524">
    <property type="term" value="F:ATP binding"/>
    <property type="evidence" value="ECO:0007669"/>
    <property type="project" value="UniProtKB-KW"/>
</dbReference>
<gene>
    <name evidence="7" type="primary">potA</name>
    <name evidence="10" type="ORF">EPD83_014900</name>
</gene>
<reference evidence="10" key="1">
    <citation type="submission" date="2020-03" db="EMBL/GenBank/DDBJ databases">
        <title>Phycicoccus flavus sp. nov., a novel endophytic actinobacterium isolated from branch of Kandelia candel.</title>
        <authorList>
            <person name="Tuo L."/>
        </authorList>
    </citation>
    <scope>NUCLEOTIDE SEQUENCE</scope>
    <source>
        <strain evidence="10">CMS6Z-2</strain>
    </source>
</reference>
<proteinExistence type="inferred from homology"/>
<dbReference type="InterPro" id="IPR008995">
    <property type="entry name" value="Mo/tungstate-bd_C_term_dom"/>
</dbReference>
<evidence type="ECO:0000256" key="8">
    <source>
        <dbReference type="SAM" id="MobiDB-lite"/>
    </source>
</evidence>
<dbReference type="Proteomes" id="UP000287866">
    <property type="component" value="Unassembled WGS sequence"/>
</dbReference>
<sequence length="412" mass="43963">MSTAAGTTAPQGSEPDAGPEAGTTAPDGQARTRPAGEDGSATGAADAVVLRRVSRFYADVAAVDDLSLTVRRGEFLSLLGPSGCGKTTTLRMIAGFEHPDTGDILVDGASVVGVPPHKRAVNTVFQAYALFPHMSVAENVAYGLEQSRVPKQQIRERVTEALEMVRMRGYAGRPPTQLSGGQQQRVALARALVNRPSVLLLDEPLGALDRQLREEMQVELKLLQSRLGISFVFVTHDQGEALSMSDRIAIMRAGRIEQLGDADTIYSTPASAYVAGFVGQQNFVDGESRGEGVVDTALGRMRTSREVEAGAGDRVRVAVRPEFVDLTGTEPTGPAENLVRGEVIGVAHQGETRQFLVDAGRGHTLLVRRPTPVAPRLGVGDTAWCRWEADHVHVFPHDGEHSAAPPTSVPDD</sequence>
<keyword evidence="2 7" id="KW-1003">Cell membrane</keyword>
<evidence type="ECO:0000256" key="4">
    <source>
        <dbReference type="ARBA" id="ARBA00022840"/>
    </source>
</evidence>
<evidence type="ECO:0000256" key="1">
    <source>
        <dbReference type="ARBA" id="ARBA00022448"/>
    </source>
</evidence>
<dbReference type="SUPFAM" id="SSF52540">
    <property type="entry name" value="P-loop containing nucleoside triphosphate hydrolases"/>
    <property type="match status" value="1"/>
</dbReference>
<feature type="domain" description="ABC transporter" evidence="9">
    <location>
        <begin position="48"/>
        <end position="278"/>
    </location>
</feature>
<dbReference type="Pfam" id="PF00005">
    <property type="entry name" value="ABC_tran"/>
    <property type="match status" value="1"/>
</dbReference>
<dbReference type="PANTHER" id="PTHR42781">
    <property type="entry name" value="SPERMIDINE/PUTRESCINE IMPORT ATP-BINDING PROTEIN POTA"/>
    <property type="match status" value="1"/>
</dbReference>
<dbReference type="PANTHER" id="PTHR42781:SF4">
    <property type="entry name" value="SPERMIDINE_PUTRESCINE IMPORT ATP-BINDING PROTEIN POTA"/>
    <property type="match status" value="1"/>
</dbReference>
<dbReference type="GO" id="GO:0015417">
    <property type="term" value="F:ABC-type polyamine transporter activity"/>
    <property type="evidence" value="ECO:0007669"/>
    <property type="project" value="UniProtKB-EC"/>
</dbReference>
<dbReference type="GO" id="GO:0016887">
    <property type="term" value="F:ATP hydrolysis activity"/>
    <property type="evidence" value="ECO:0007669"/>
    <property type="project" value="InterPro"/>
</dbReference>
<dbReference type="InterPro" id="IPR017871">
    <property type="entry name" value="ABC_transporter-like_CS"/>
</dbReference>
<keyword evidence="6 7" id="KW-0472">Membrane</keyword>
<dbReference type="PROSITE" id="PS50893">
    <property type="entry name" value="ABC_TRANSPORTER_2"/>
    <property type="match status" value="1"/>
</dbReference>
<dbReference type="Gene3D" id="3.40.50.300">
    <property type="entry name" value="P-loop containing nucleotide triphosphate hydrolases"/>
    <property type="match status" value="1"/>
</dbReference>
<keyword evidence="3 7" id="KW-0547">Nucleotide-binding</keyword>
<dbReference type="NCBIfam" id="TIGR01187">
    <property type="entry name" value="potA"/>
    <property type="match status" value="1"/>
</dbReference>
<organism evidence="10 11">
    <name type="scientific">Phycicoccus flavus</name>
    <dbReference type="NCBI Taxonomy" id="2502783"/>
    <lineage>
        <taxon>Bacteria</taxon>
        <taxon>Bacillati</taxon>
        <taxon>Actinomycetota</taxon>
        <taxon>Actinomycetes</taxon>
        <taxon>Micrococcales</taxon>
        <taxon>Intrasporangiaceae</taxon>
        <taxon>Phycicoccus</taxon>
    </lineage>
</organism>
<evidence type="ECO:0000259" key="9">
    <source>
        <dbReference type="PROSITE" id="PS50893"/>
    </source>
</evidence>
<dbReference type="RefSeq" id="WP_165566787.1">
    <property type="nucleotide sequence ID" value="NZ_SAYU02000055.1"/>
</dbReference>
<name>A0A8T6R7A9_9MICO</name>
<dbReference type="InterPro" id="IPR003439">
    <property type="entry name" value="ABC_transporter-like_ATP-bd"/>
</dbReference>
<evidence type="ECO:0000256" key="5">
    <source>
        <dbReference type="ARBA" id="ARBA00022967"/>
    </source>
</evidence>
<feature type="region of interest" description="Disordered" evidence="8">
    <location>
        <begin position="1"/>
        <end position="42"/>
    </location>
</feature>
<dbReference type="Pfam" id="PF08402">
    <property type="entry name" value="TOBE_2"/>
    <property type="match status" value="1"/>
</dbReference>
<comment type="subunit">
    <text evidence="7">The complex is composed of two ATP-binding proteins (PotA), two transmembrane proteins (PotB and PotC) and a solute-binding protein (PotD).</text>
</comment>
<evidence type="ECO:0000256" key="7">
    <source>
        <dbReference type="RuleBase" id="RU364083"/>
    </source>
</evidence>
<evidence type="ECO:0000256" key="3">
    <source>
        <dbReference type="ARBA" id="ARBA00022741"/>
    </source>
</evidence>
<keyword evidence="11" id="KW-1185">Reference proteome</keyword>
<protein>
    <recommendedName>
        <fullName evidence="7">Spermidine/putrescine import ATP-binding protein PotA</fullName>
        <ecNumber evidence="7">7.6.2.11</ecNumber>
    </recommendedName>
</protein>
<keyword evidence="1 7" id="KW-0813">Transport</keyword>
<dbReference type="InterPro" id="IPR005893">
    <property type="entry name" value="PotA-like"/>
</dbReference>
<comment type="function">
    <text evidence="7">Part of the ABC transporter complex PotABCD involved in spermidine/putrescine import. Responsible for energy coupling to the transport system.</text>
</comment>
<dbReference type="FunFam" id="3.40.50.300:FF:000133">
    <property type="entry name" value="Spermidine/putrescine import ATP-binding protein PotA"/>
    <property type="match status" value="1"/>
</dbReference>
<dbReference type="GO" id="GO:0043190">
    <property type="term" value="C:ATP-binding cassette (ABC) transporter complex"/>
    <property type="evidence" value="ECO:0007669"/>
    <property type="project" value="InterPro"/>
</dbReference>
<comment type="caution">
    <text evidence="10">The sequence shown here is derived from an EMBL/GenBank/DDBJ whole genome shotgun (WGS) entry which is preliminary data.</text>
</comment>
<accession>A0A8T6R7A9</accession>
<dbReference type="InterPro" id="IPR027417">
    <property type="entry name" value="P-loop_NTPase"/>
</dbReference>
<dbReference type="SMART" id="SM00382">
    <property type="entry name" value="AAA"/>
    <property type="match status" value="1"/>
</dbReference>
<keyword evidence="5 7" id="KW-1278">Translocase</keyword>
<keyword evidence="4 7" id="KW-0067">ATP-binding</keyword>
<evidence type="ECO:0000313" key="11">
    <source>
        <dbReference type="Proteomes" id="UP000287866"/>
    </source>
</evidence>
<feature type="compositionally biased region" description="Polar residues" evidence="8">
    <location>
        <begin position="1"/>
        <end position="11"/>
    </location>
</feature>
<comment type="similarity">
    <text evidence="7">Belongs to the ABC transporter superfamily. Spermidine/putrescine importer (TC 3.A.1.11.1) family.</text>
</comment>